<dbReference type="GO" id="GO:0000976">
    <property type="term" value="F:transcription cis-regulatory region binding"/>
    <property type="evidence" value="ECO:0007669"/>
    <property type="project" value="TreeGrafter"/>
</dbReference>
<evidence type="ECO:0000313" key="3">
    <source>
        <dbReference type="EMBL" id="KAF2010480.1"/>
    </source>
</evidence>
<gene>
    <name evidence="3" type="ORF">BU24DRAFT_436597</name>
</gene>
<dbReference type="PANTHER" id="PTHR37534:SF11">
    <property type="entry name" value="ZN(II)2CYS6 TRANSCRIPTION FACTOR (EUROFUNG)"/>
    <property type="match status" value="1"/>
</dbReference>
<dbReference type="InterPro" id="IPR021858">
    <property type="entry name" value="Fun_TF"/>
</dbReference>
<comment type="subcellular location">
    <subcellularLocation>
        <location evidence="1">Nucleus</location>
    </subcellularLocation>
</comment>
<keyword evidence="4" id="KW-1185">Reference proteome</keyword>
<dbReference type="RefSeq" id="XP_033378819.1">
    <property type="nucleotide sequence ID" value="XM_033530163.1"/>
</dbReference>
<dbReference type="Pfam" id="PF11951">
    <property type="entry name" value="Fungal_trans_2"/>
    <property type="match status" value="1"/>
</dbReference>
<dbReference type="GeneID" id="54287560"/>
<dbReference type="Proteomes" id="UP000799778">
    <property type="component" value="Unassembled WGS sequence"/>
</dbReference>
<dbReference type="EMBL" id="ML978076">
    <property type="protein sequence ID" value="KAF2010480.1"/>
    <property type="molecule type" value="Genomic_DNA"/>
</dbReference>
<name>A0A6A5XC32_9PLEO</name>
<accession>A0A6A5XC32</accession>
<evidence type="ECO:0008006" key="5">
    <source>
        <dbReference type="Google" id="ProtNLM"/>
    </source>
</evidence>
<dbReference type="GO" id="GO:0005634">
    <property type="term" value="C:nucleus"/>
    <property type="evidence" value="ECO:0007669"/>
    <property type="project" value="UniProtKB-SubCell"/>
</dbReference>
<dbReference type="OrthoDB" id="3796395at2759"/>
<keyword evidence="2" id="KW-0539">Nucleus</keyword>
<reference evidence="3" key="1">
    <citation type="journal article" date="2020" name="Stud. Mycol.">
        <title>101 Dothideomycetes genomes: a test case for predicting lifestyles and emergence of pathogens.</title>
        <authorList>
            <person name="Haridas S."/>
            <person name="Albert R."/>
            <person name="Binder M."/>
            <person name="Bloem J."/>
            <person name="Labutti K."/>
            <person name="Salamov A."/>
            <person name="Andreopoulos B."/>
            <person name="Baker S."/>
            <person name="Barry K."/>
            <person name="Bills G."/>
            <person name="Bluhm B."/>
            <person name="Cannon C."/>
            <person name="Castanera R."/>
            <person name="Culley D."/>
            <person name="Daum C."/>
            <person name="Ezra D."/>
            <person name="Gonzalez J."/>
            <person name="Henrissat B."/>
            <person name="Kuo A."/>
            <person name="Liang C."/>
            <person name="Lipzen A."/>
            <person name="Lutzoni F."/>
            <person name="Magnuson J."/>
            <person name="Mondo S."/>
            <person name="Nolan M."/>
            <person name="Ohm R."/>
            <person name="Pangilinan J."/>
            <person name="Park H.-J."/>
            <person name="Ramirez L."/>
            <person name="Alfaro M."/>
            <person name="Sun H."/>
            <person name="Tritt A."/>
            <person name="Yoshinaga Y."/>
            <person name="Zwiers L.-H."/>
            <person name="Turgeon B."/>
            <person name="Goodwin S."/>
            <person name="Spatafora J."/>
            <person name="Crous P."/>
            <person name="Grigoriev I."/>
        </authorList>
    </citation>
    <scope>NUCLEOTIDE SEQUENCE</scope>
    <source>
        <strain evidence="3">CBS 175.79</strain>
    </source>
</reference>
<protein>
    <recommendedName>
        <fullName evidence="5">C6 zinc finger domain-containing protein</fullName>
    </recommendedName>
</protein>
<dbReference type="GO" id="GO:0045944">
    <property type="term" value="P:positive regulation of transcription by RNA polymerase II"/>
    <property type="evidence" value="ECO:0007669"/>
    <property type="project" value="TreeGrafter"/>
</dbReference>
<evidence type="ECO:0000256" key="2">
    <source>
        <dbReference type="ARBA" id="ARBA00023242"/>
    </source>
</evidence>
<dbReference type="PANTHER" id="PTHR37534">
    <property type="entry name" value="TRANSCRIPTIONAL ACTIVATOR PROTEIN UGA3"/>
    <property type="match status" value="1"/>
</dbReference>
<proteinExistence type="predicted"/>
<evidence type="ECO:0000256" key="1">
    <source>
        <dbReference type="ARBA" id="ARBA00004123"/>
    </source>
</evidence>
<dbReference type="GO" id="GO:0003700">
    <property type="term" value="F:DNA-binding transcription factor activity"/>
    <property type="evidence" value="ECO:0007669"/>
    <property type="project" value="TreeGrafter"/>
</dbReference>
<sequence>MRNIIESKWQSFGALHHTIQSMAAACLAKDFPHLASMAATEHSRALTSVRGTLPSAELYEAKLIVYTMLGHTASWLDPHNLATDIFRDTYKAVKEMPSDDSSNSRRFFSGTLDYWAMLLAYLTDCEDLGDYEPGTTPITKPTASERIDPHPYSGLSQETVQIVTEIGILIFQYRKRMSTIKFLLEEHLDTFREALRKARRLERSLLAHRLPELTQVHDTGDPKTPLSHLQAIDEAYRCTGLLQLYRVFPDLLNERYAPWSKEYILRPVPAEKVPTAKERRIWLTELAKHILSILQEIPFESSTRCVQPFIMVALSSELEHESSGHPLDGFGVDQSSVEVSRARNFICSRLAAYWHILPLQKVKVIFELIKCIWAALDSGKKDVYWLDVAYERSLATMMG</sequence>
<evidence type="ECO:0000313" key="4">
    <source>
        <dbReference type="Proteomes" id="UP000799778"/>
    </source>
</evidence>
<dbReference type="AlphaFoldDB" id="A0A6A5XC32"/>
<organism evidence="3 4">
    <name type="scientific">Aaosphaeria arxii CBS 175.79</name>
    <dbReference type="NCBI Taxonomy" id="1450172"/>
    <lineage>
        <taxon>Eukaryota</taxon>
        <taxon>Fungi</taxon>
        <taxon>Dikarya</taxon>
        <taxon>Ascomycota</taxon>
        <taxon>Pezizomycotina</taxon>
        <taxon>Dothideomycetes</taxon>
        <taxon>Pleosporomycetidae</taxon>
        <taxon>Pleosporales</taxon>
        <taxon>Pleosporales incertae sedis</taxon>
        <taxon>Aaosphaeria</taxon>
    </lineage>
</organism>
<dbReference type="PROSITE" id="PS51257">
    <property type="entry name" value="PROKAR_LIPOPROTEIN"/>
    <property type="match status" value="1"/>
</dbReference>